<dbReference type="OrthoDB" id="10603908at2759"/>
<evidence type="ECO:0000313" key="2">
    <source>
        <dbReference type="Proteomes" id="UP000789405"/>
    </source>
</evidence>
<evidence type="ECO:0000313" key="1">
    <source>
        <dbReference type="EMBL" id="CAG8650512.1"/>
    </source>
</evidence>
<proteinExistence type="predicted"/>
<name>A0A9N9DWE5_9GLOM</name>
<dbReference type="EMBL" id="CAJVPY010005791">
    <property type="protein sequence ID" value="CAG8650512.1"/>
    <property type="molecule type" value="Genomic_DNA"/>
</dbReference>
<keyword evidence="2" id="KW-1185">Reference proteome</keyword>
<accession>A0A9N9DWE5</accession>
<reference evidence="1" key="1">
    <citation type="submission" date="2021-06" db="EMBL/GenBank/DDBJ databases">
        <authorList>
            <person name="Kallberg Y."/>
            <person name="Tangrot J."/>
            <person name="Rosling A."/>
        </authorList>
    </citation>
    <scope>NUCLEOTIDE SEQUENCE</scope>
    <source>
        <strain evidence="1">MA453B</strain>
    </source>
</reference>
<sequence length="126" mass="13912">MTPLTRCFGAPIVEERCTALFAALTVEQADEVQEIVGSAFRNCLLDEKQIPQALSFFWKSPPLVPPVVSVLVAPTKLQTPRHTVSESFATYYIPEEPFEGAMLGSEEEINYESFLDKLAAVCDTLA</sequence>
<comment type="caution">
    <text evidence="1">The sequence shown here is derived from an EMBL/GenBank/DDBJ whole genome shotgun (WGS) entry which is preliminary data.</text>
</comment>
<organism evidence="1 2">
    <name type="scientific">Dentiscutata erythropus</name>
    <dbReference type="NCBI Taxonomy" id="1348616"/>
    <lineage>
        <taxon>Eukaryota</taxon>
        <taxon>Fungi</taxon>
        <taxon>Fungi incertae sedis</taxon>
        <taxon>Mucoromycota</taxon>
        <taxon>Glomeromycotina</taxon>
        <taxon>Glomeromycetes</taxon>
        <taxon>Diversisporales</taxon>
        <taxon>Gigasporaceae</taxon>
        <taxon>Dentiscutata</taxon>
    </lineage>
</organism>
<dbReference type="AlphaFoldDB" id="A0A9N9DWE5"/>
<gene>
    <name evidence="1" type="ORF">DERYTH_LOCUS10158</name>
</gene>
<protein>
    <submittedName>
        <fullName evidence="1">11453_t:CDS:1</fullName>
    </submittedName>
</protein>
<dbReference type="Proteomes" id="UP000789405">
    <property type="component" value="Unassembled WGS sequence"/>
</dbReference>